<dbReference type="InterPro" id="IPR043136">
    <property type="entry name" value="B30.2/SPRY_sf"/>
</dbReference>
<reference evidence="3 4" key="1">
    <citation type="journal article" date="2019" name="Sci. Rep.">
        <title>Nanopore sequencing improves the draft genome of the human pathogenic amoeba Naegleria fowleri.</title>
        <authorList>
            <person name="Liechti N."/>
            <person name="Schurch N."/>
            <person name="Bruggmann R."/>
            <person name="Wittwer M."/>
        </authorList>
    </citation>
    <scope>NUCLEOTIDE SEQUENCE [LARGE SCALE GENOMIC DNA]</scope>
    <source>
        <strain evidence="3 4">ATCC 30894</strain>
    </source>
</reference>
<dbReference type="PROSITE" id="PS50181">
    <property type="entry name" value="FBOX"/>
    <property type="match status" value="1"/>
</dbReference>
<accession>A0A6A5CB17</accession>
<feature type="region of interest" description="Disordered" evidence="1">
    <location>
        <begin position="146"/>
        <end position="169"/>
    </location>
</feature>
<dbReference type="Proteomes" id="UP000444721">
    <property type="component" value="Unassembled WGS sequence"/>
</dbReference>
<dbReference type="InterPro" id="IPR013320">
    <property type="entry name" value="ConA-like_dom_sf"/>
</dbReference>
<feature type="compositionally biased region" description="Polar residues" evidence="1">
    <location>
        <begin position="1"/>
        <end position="45"/>
    </location>
</feature>
<feature type="domain" description="F-box" evidence="2">
    <location>
        <begin position="497"/>
        <end position="545"/>
    </location>
</feature>
<dbReference type="OMA" id="REDNITY"/>
<dbReference type="GeneID" id="68108003"/>
<dbReference type="Gene3D" id="2.60.120.920">
    <property type="match status" value="1"/>
</dbReference>
<organism evidence="3 4">
    <name type="scientific">Naegleria fowleri</name>
    <name type="common">Brain eating amoeba</name>
    <dbReference type="NCBI Taxonomy" id="5763"/>
    <lineage>
        <taxon>Eukaryota</taxon>
        <taxon>Discoba</taxon>
        <taxon>Heterolobosea</taxon>
        <taxon>Tetramitia</taxon>
        <taxon>Eutetramitia</taxon>
        <taxon>Vahlkampfiidae</taxon>
        <taxon>Naegleria</taxon>
    </lineage>
</organism>
<dbReference type="VEuPathDB" id="AmoebaDB:NF0108510"/>
<evidence type="ECO:0000259" key="2">
    <source>
        <dbReference type="PROSITE" id="PS50181"/>
    </source>
</evidence>
<gene>
    <name evidence="3" type="ORF">FDP41_000785</name>
</gene>
<feature type="region of interest" description="Disordered" evidence="1">
    <location>
        <begin position="1"/>
        <end position="56"/>
    </location>
</feature>
<feature type="region of interest" description="Disordered" evidence="1">
    <location>
        <begin position="328"/>
        <end position="388"/>
    </location>
</feature>
<dbReference type="AlphaFoldDB" id="A0A6A5CB17"/>
<name>A0A6A5CB17_NAEFO</name>
<dbReference type="InterPro" id="IPR001810">
    <property type="entry name" value="F-box_dom"/>
</dbReference>
<dbReference type="InterPro" id="IPR036047">
    <property type="entry name" value="F-box-like_dom_sf"/>
</dbReference>
<dbReference type="RefSeq" id="XP_044569599.1">
    <property type="nucleotide sequence ID" value="XM_044711639.1"/>
</dbReference>
<protein>
    <recommendedName>
        <fullName evidence="2">F-box domain-containing protein</fullName>
    </recommendedName>
</protein>
<dbReference type="VEuPathDB" id="AmoebaDB:NfTy_031880"/>
<keyword evidence="4" id="KW-1185">Reference proteome</keyword>
<evidence type="ECO:0000313" key="4">
    <source>
        <dbReference type="Proteomes" id="UP000444721"/>
    </source>
</evidence>
<sequence length="856" mass="96857">MIENNTSNNPSSSRMLFSSRDNNNHQTTLRDSTQSFTSPSLLSPETQHHHGYDLENSSSSPFYYNVSSSSDHHHQQEQMAEPGSFLLNSSASADHHHRHHHAPNLALLDHDELLHAPELDGSFSTLLHSPPQIAANMTSFHGKPFHSGYTGHASAHHHHHHPSQHHHSNESLFQCLNQDNYIVGRPMVRIHVFPNGTLQYGKMISFDPVHTSFEELIAMVSAKFRYSLILSSNKDGISNASSTDQVGAGSARSEKESDGLLPKLFSLRGTEIDSTDQIINNDVFCFVPPTEPFRPPISLERVLLSNLDSSQPKAYHVYSQNNTALSSWMGNGNNNNGTNTSNVHSRVPHTQNHRERSVSSSQPLYPEEVTVGPPPVASSSSSTMSHNNNQQYLASNSMHNSLNDNIPVGTNNATTTTTTTSVLDIAPFSTPTKKVISSKLITHSPSSPVLRANPSPLLPVHRGFPVNMVDPMNFATPFHFASPTHFTSNTVSTPRVKKQIIRLIPDLYYQIFSFLTHKELALGIGLVCKEFEREFARNEMLWKELCMNVYSYYLKRKYQNMTNSKSSERYPRFFSGTPLHEIKSKFMNACEKPPCYYRSWKTYYRFFINWALKLCWDTCERGNNIKFKNNNATVYREDNITYHWQTVRTNLPIRIPTEMEKRKNGYMTLPLISASDLENGEVDIITDDVAIYEFEVKIEKFDKSNANGWWIVVGLETEAFPYKESTPTNLIGYDRHAGFGYAGGNGDNLHFYSNTHLKHKQPFTCDPVVQWNNVPFNEGDIVKGRIKYYLKAFEDAIDPKNNIGSTLSWYINGKFVGECFRNITGTLFPAVSLLTNQSVTLRCVDPMFELIARDFK</sequence>
<evidence type="ECO:0000256" key="1">
    <source>
        <dbReference type="SAM" id="MobiDB-lite"/>
    </source>
</evidence>
<feature type="compositionally biased region" description="Low complexity" evidence="1">
    <location>
        <begin position="330"/>
        <end position="342"/>
    </location>
</feature>
<dbReference type="EMBL" id="VFQX01000002">
    <property type="protein sequence ID" value="KAF0984886.1"/>
    <property type="molecule type" value="Genomic_DNA"/>
</dbReference>
<dbReference type="SUPFAM" id="SSF81383">
    <property type="entry name" value="F-box domain"/>
    <property type="match status" value="1"/>
</dbReference>
<dbReference type="CDD" id="cd11709">
    <property type="entry name" value="SPRY"/>
    <property type="match status" value="1"/>
</dbReference>
<comment type="caution">
    <text evidence="3">The sequence shown here is derived from an EMBL/GenBank/DDBJ whole genome shotgun (WGS) entry which is preliminary data.</text>
</comment>
<evidence type="ECO:0000313" key="3">
    <source>
        <dbReference type="EMBL" id="KAF0984886.1"/>
    </source>
</evidence>
<dbReference type="OrthoDB" id="10324660at2759"/>
<dbReference type="VEuPathDB" id="AmoebaDB:FDP41_000785"/>
<feature type="compositionally biased region" description="Basic residues" evidence="1">
    <location>
        <begin position="154"/>
        <end position="166"/>
    </location>
</feature>
<dbReference type="SUPFAM" id="SSF49899">
    <property type="entry name" value="Concanavalin A-like lectins/glucanases"/>
    <property type="match status" value="1"/>
</dbReference>
<dbReference type="Gene3D" id="1.20.1280.50">
    <property type="match status" value="1"/>
</dbReference>
<proteinExistence type="predicted"/>